<dbReference type="InterPro" id="IPR023799">
    <property type="entry name" value="RbfA_dom_sf"/>
</dbReference>
<sequence length="141" mass="15525">MSSSRNRRPRASRRREGDSLSSFSSSPSENPSARHLRVQSTLFQEVSLLFRSELSDPRLEGVSLSSFELSPDGRLVRIGYTLTPDAAASGTRAVQEALERASGYLRSQLALHLDMKRTPQLRFIYIGVAEPSGTDGEGGER</sequence>
<keyword evidence="1" id="KW-0690">Ribosome biogenesis</keyword>
<dbReference type="InterPro" id="IPR000238">
    <property type="entry name" value="RbfA"/>
</dbReference>
<accession>A0A848LG57</accession>
<evidence type="ECO:0000313" key="4">
    <source>
        <dbReference type="Proteomes" id="UP000518300"/>
    </source>
</evidence>
<keyword evidence="4" id="KW-1185">Reference proteome</keyword>
<proteinExistence type="predicted"/>
<dbReference type="RefSeq" id="WP_169345418.1">
    <property type="nucleotide sequence ID" value="NZ_JABBJJ010000056.1"/>
</dbReference>
<dbReference type="Pfam" id="PF02033">
    <property type="entry name" value="RBFA"/>
    <property type="match status" value="1"/>
</dbReference>
<dbReference type="InterPro" id="IPR015946">
    <property type="entry name" value="KH_dom-like_a/b"/>
</dbReference>
<name>A0A848LG57_9BACT</name>
<dbReference type="Proteomes" id="UP000518300">
    <property type="component" value="Unassembled WGS sequence"/>
</dbReference>
<feature type="compositionally biased region" description="Low complexity" evidence="2">
    <location>
        <begin position="19"/>
        <end position="31"/>
    </location>
</feature>
<organism evidence="3 4">
    <name type="scientific">Pyxidicoccus fallax</name>
    <dbReference type="NCBI Taxonomy" id="394095"/>
    <lineage>
        <taxon>Bacteria</taxon>
        <taxon>Pseudomonadati</taxon>
        <taxon>Myxococcota</taxon>
        <taxon>Myxococcia</taxon>
        <taxon>Myxococcales</taxon>
        <taxon>Cystobacterineae</taxon>
        <taxon>Myxococcaceae</taxon>
        <taxon>Pyxidicoccus</taxon>
    </lineage>
</organism>
<evidence type="ECO:0000256" key="2">
    <source>
        <dbReference type="SAM" id="MobiDB-lite"/>
    </source>
</evidence>
<comment type="caution">
    <text evidence="3">The sequence shown here is derived from an EMBL/GenBank/DDBJ whole genome shotgun (WGS) entry which is preliminary data.</text>
</comment>
<gene>
    <name evidence="3" type="ORF">HG543_14880</name>
</gene>
<feature type="region of interest" description="Disordered" evidence="2">
    <location>
        <begin position="1"/>
        <end position="36"/>
    </location>
</feature>
<dbReference type="EMBL" id="JABBJJ010000056">
    <property type="protein sequence ID" value="NMO16125.1"/>
    <property type="molecule type" value="Genomic_DNA"/>
</dbReference>
<dbReference type="GO" id="GO:0006364">
    <property type="term" value="P:rRNA processing"/>
    <property type="evidence" value="ECO:0007669"/>
    <property type="project" value="InterPro"/>
</dbReference>
<protein>
    <submittedName>
        <fullName evidence="3">Ribosome-binding factor A</fullName>
    </submittedName>
</protein>
<dbReference type="AlphaFoldDB" id="A0A848LG57"/>
<dbReference type="Gene3D" id="3.30.300.20">
    <property type="match status" value="1"/>
</dbReference>
<reference evidence="3 4" key="1">
    <citation type="submission" date="2020-04" db="EMBL/GenBank/DDBJ databases">
        <title>Draft genome of Pyxidicoccus fallax type strain.</title>
        <authorList>
            <person name="Whitworth D.E."/>
        </authorList>
    </citation>
    <scope>NUCLEOTIDE SEQUENCE [LARGE SCALE GENOMIC DNA]</scope>
    <source>
        <strain evidence="3 4">DSM 14698</strain>
    </source>
</reference>
<dbReference type="SUPFAM" id="SSF89919">
    <property type="entry name" value="Ribosome-binding factor A, RbfA"/>
    <property type="match status" value="1"/>
</dbReference>
<evidence type="ECO:0000256" key="1">
    <source>
        <dbReference type="ARBA" id="ARBA00022517"/>
    </source>
</evidence>
<feature type="compositionally biased region" description="Basic residues" evidence="2">
    <location>
        <begin position="1"/>
        <end position="13"/>
    </location>
</feature>
<evidence type="ECO:0000313" key="3">
    <source>
        <dbReference type="EMBL" id="NMO16125.1"/>
    </source>
</evidence>